<reference evidence="2 3" key="1">
    <citation type="journal article" date="2024" name="J Genomics">
        <title>Draft genome sequencing and assembly of Favolaschia claudopus CIRM-BRFM 2984 isolated from oak limbs.</title>
        <authorList>
            <person name="Navarro D."/>
            <person name="Drula E."/>
            <person name="Chaduli D."/>
            <person name="Cazenave R."/>
            <person name="Ahrendt S."/>
            <person name="Wang J."/>
            <person name="Lipzen A."/>
            <person name="Daum C."/>
            <person name="Barry K."/>
            <person name="Grigoriev I.V."/>
            <person name="Favel A."/>
            <person name="Rosso M.N."/>
            <person name="Martin F."/>
        </authorList>
    </citation>
    <scope>NUCLEOTIDE SEQUENCE [LARGE SCALE GENOMIC DNA]</scope>
    <source>
        <strain evidence="2 3">CIRM-BRFM 2984</strain>
    </source>
</reference>
<feature type="compositionally biased region" description="Acidic residues" evidence="1">
    <location>
        <begin position="274"/>
        <end position="289"/>
    </location>
</feature>
<feature type="region of interest" description="Disordered" evidence="1">
    <location>
        <begin position="232"/>
        <end position="293"/>
    </location>
</feature>
<feature type="compositionally biased region" description="Polar residues" evidence="1">
    <location>
        <begin position="57"/>
        <end position="76"/>
    </location>
</feature>
<dbReference type="EMBL" id="JAWWNJ010000005">
    <property type="protein sequence ID" value="KAK7056077.1"/>
    <property type="molecule type" value="Genomic_DNA"/>
</dbReference>
<comment type="caution">
    <text evidence="2">The sequence shown here is derived from an EMBL/GenBank/DDBJ whole genome shotgun (WGS) entry which is preliminary data.</text>
</comment>
<evidence type="ECO:0000313" key="3">
    <source>
        <dbReference type="Proteomes" id="UP001362999"/>
    </source>
</evidence>
<feature type="compositionally biased region" description="Low complexity" evidence="1">
    <location>
        <begin position="179"/>
        <end position="203"/>
    </location>
</feature>
<protein>
    <submittedName>
        <fullName evidence="2">Uncharacterized protein</fullName>
    </submittedName>
</protein>
<feature type="region of interest" description="Disordered" evidence="1">
    <location>
        <begin position="179"/>
        <end position="207"/>
    </location>
</feature>
<sequence length="664" mass="74340">MHEDTPMSSSPTASHAPMSSSPTANHAPVSSSATPQQTRINFVTDPPQLYRFPAPSTRRNSASSSPQRPQAHSSTAHPPRTPTRRRVADGPAEDAARYQAKNHYVAQETYEAQMDGMRQEMAKMRELFQNSVNHNRFLEDHLQRLTSENAAAYGAEQASGQGSHQEQEVPMDLVNQNPAAQQAGAQSSSLATEGRTTGTATRDTAAEEEILRQRKLIEEYKAELATMRAREAVHKATQAASGSVPKKTRRRKKTPVTPGTSSHAAPAPAAGRDSDDDTTDEDEDDDEVDGVEKLLREDPKVQVLIAKIVSQIMKTAVKGRLRPGLGENSIARRPSARSQAIQKQKVHISKKKDLMWKAVIRDLWRTQYGRKRAVDFQHYTPVDVEEVQLCNQGIKGPLPQEYALDFSEGYNTSIWNATIIQKLAARVKAAHEDDWQLPKVSDEYIAAHLYGHLKRSQEQWKRRQPRFLPEKQALETNLEVILRCKDSVKREAERAVSRSLKQQKLTLRKKTTADRLLLATPGTEEHSDLEYDDDLLDYLGVDGMSSEDDDTLVVPGGVVPSECFKVKKCIWRAEPVTYSMNDIDRHAALHKKNNNRGGAKKGTRVRVEELGKSEAPSGLPRALYDEDWVASKEREIPLWVEQRLCINDKAIFKLRNPKGKGRAI</sequence>
<dbReference type="Proteomes" id="UP001362999">
    <property type="component" value="Unassembled WGS sequence"/>
</dbReference>
<organism evidence="2 3">
    <name type="scientific">Favolaschia claudopus</name>
    <dbReference type="NCBI Taxonomy" id="2862362"/>
    <lineage>
        <taxon>Eukaryota</taxon>
        <taxon>Fungi</taxon>
        <taxon>Dikarya</taxon>
        <taxon>Basidiomycota</taxon>
        <taxon>Agaricomycotina</taxon>
        <taxon>Agaricomycetes</taxon>
        <taxon>Agaricomycetidae</taxon>
        <taxon>Agaricales</taxon>
        <taxon>Marasmiineae</taxon>
        <taxon>Mycenaceae</taxon>
        <taxon>Favolaschia</taxon>
    </lineage>
</organism>
<feature type="compositionally biased region" description="Polar residues" evidence="1">
    <location>
        <begin position="1"/>
        <end position="41"/>
    </location>
</feature>
<proteinExistence type="predicted"/>
<gene>
    <name evidence="2" type="ORF">R3P38DRAFT_2850331</name>
</gene>
<keyword evidence="3" id="KW-1185">Reference proteome</keyword>
<accession>A0AAW0DYR9</accession>
<evidence type="ECO:0000256" key="1">
    <source>
        <dbReference type="SAM" id="MobiDB-lite"/>
    </source>
</evidence>
<dbReference type="AlphaFoldDB" id="A0AAW0DYR9"/>
<feature type="region of interest" description="Disordered" evidence="1">
    <location>
        <begin position="1"/>
        <end position="101"/>
    </location>
</feature>
<name>A0AAW0DYR9_9AGAR</name>
<evidence type="ECO:0000313" key="2">
    <source>
        <dbReference type="EMBL" id="KAK7056077.1"/>
    </source>
</evidence>